<evidence type="ECO:0000313" key="3">
    <source>
        <dbReference type="Proteomes" id="UP000054279"/>
    </source>
</evidence>
<dbReference type="GO" id="GO:0004601">
    <property type="term" value="F:peroxidase activity"/>
    <property type="evidence" value="ECO:0007669"/>
    <property type="project" value="UniProtKB-KW"/>
</dbReference>
<evidence type="ECO:0000313" key="2">
    <source>
        <dbReference type="EMBL" id="KIJ35593.1"/>
    </source>
</evidence>
<dbReference type="Gene3D" id="1.10.420.10">
    <property type="entry name" value="Peroxidase, domain 2"/>
    <property type="match status" value="1"/>
</dbReference>
<evidence type="ECO:0000256" key="1">
    <source>
        <dbReference type="PIRSR" id="PIRSR601621-2"/>
    </source>
</evidence>
<dbReference type="GO" id="GO:0020037">
    <property type="term" value="F:heme binding"/>
    <property type="evidence" value="ECO:0007669"/>
    <property type="project" value="InterPro"/>
</dbReference>
<reference evidence="2 3" key="1">
    <citation type="submission" date="2014-06" db="EMBL/GenBank/DDBJ databases">
        <title>Evolutionary Origins and Diversification of the Mycorrhizal Mutualists.</title>
        <authorList>
            <consortium name="DOE Joint Genome Institute"/>
            <consortium name="Mycorrhizal Genomics Consortium"/>
            <person name="Kohler A."/>
            <person name="Kuo A."/>
            <person name="Nagy L.G."/>
            <person name="Floudas D."/>
            <person name="Copeland A."/>
            <person name="Barry K.W."/>
            <person name="Cichocki N."/>
            <person name="Veneault-Fourrey C."/>
            <person name="LaButti K."/>
            <person name="Lindquist E.A."/>
            <person name="Lipzen A."/>
            <person name="Lundell T."/>
            <person name="Morin E."/>
            <person name="Murat C."/>
            <person name="Riley R."/>
            <person name="Ohm R."/>
            <person name="Sun H."/>
            <person name="Tunlid A."/>
            <person name="Henrissat B."/>
            <person name="Grigoriev I.V."/>
            <person name="Hibbett D.S."/>
            <person name="Martin F."/>
        </authorList>
    </citation>
    <scope>NUCLEOTIDE SEQUENCE [LARGE SCALE GENOMIC DNA]</scope>
    <source>
        <strain evidence="2 3">SS14</strain>
    </source>
</reference>
<keyword evidence="2" id="KW-0575">Peroxidase</keyword>
<gene>
    <name evidence="2" type="ORF">M422DRAFT_136121</name>
</gene>
<dbReference type="HOGENOM" id="CLU_2378559_0_0_1"/>
<organism evidence="2 3">
    <name type="scientific">Sphaerobolus stellatus (strain SS14)</name>
    <dbReference type="NCBI Taxonomy" id="990650"/>
    <lineage>
        <taxon>Eukaryota</taxon>
        <taxon>Fungi</taxon>
        <taxon>Dikarya</taxon>
        <taxon>Basidiomycota</taxon>
        <taxon>Agaricomycotina</taxon>
        <taxon>Agaricomycetes</taxon>
        <taxon>Phallomycetidae</taxon>
        <taxon>Geastrales</taxon>
        <taxon>Sphaerobolaceae</taxon>
        <taxon>Sphaerobolus</taxon>
    </lineage>
</organism>
<dbReference type="GO" id="GO:0046872">
    <property type="term" value="F:metal ion binding"/>
    <property type="evidence" value="ECO:0007669"/>
    <property type="project" value="UniProtKB-KW"/>
</dbReference>
<dbReference type="GO" id="GO:0006979">
    <property type="term" value="P:response to oxidative stress"/>
    <property type="evidence" value="ECO:0007669"/>
    <property type="project" value="InterPro"/>
</dbReference>
<protein>
    <submittedName>
        <fullName evidence="2">Class II peroxidase</fullName>
    </submittedName>
</protein>
<dbReference type="AlphaFoldDB" id="A0A0C9TYP5"/>
<dbReference type="PRINTS" id="PR00462">
    <property type="entry name" value="LIGNINASE"/>
</dbReference>
<dbReference type="Gene3D" id="1.10.520.10">
    <property type="match status" value="1"/>
</dbReference>
<accession>A0A0C9TYP5</accession>
<keyword evidence="3" id="KW-1185">Reference proteome</keyword>
<sequence>AGGSMLIFPEVEANRAENAGISDGVDGQLPFLAAYPVTAADLVQFAAAVDITNCPGAPRLKSFAGHPNTTAVPHEGLVLQPQDSVTQIIGHFADA</sequence>
<feature type="non-terminal residue" evidence="2">
    <location>
        <position position="95"/>
    </location>
</feature>
<dbReference type="InterPro" id="IPR010255">
    <property type="entry name" value="Haem_peroxidase_sf"/>
</dbReference>
<feature type="non-terminal residue" evidence="2">
    <location>
        <position position="1"/>
    </location>
</feature>
<feature type="binding site" evidence="1">
    <location>
        <position position="4"/>
    </location>
    <ligand>
        <name>Ca(2+)</name>
        <dbReference type="ChEBI" id="CHEBI:29108"/>
        <label>1</label>
    </ligand>
</feature>
<dbReference type="Proteomes" id="UP000054279">
    <property type="component" value="Unassembled WGS sequence"/>
</dbReference>
<dbReference type="OrthoDB" id="2962581at2759"/>
<comment type="cofactor">
    <cofactor evidence="1">
        <name>Ca(2+)</name>
        <dbReference type="ChEBI" id="CHEBI:29108"/>
    </cofactor>
    <text evidence="1">Binds 2 calcium ions per subunit.</text>
</comment>
<keyword evidence="1" id="KW-0479">Metal-binding</keyword>
<name>A0A0C9TYP5_SPHS4</name>
<proteinExistence type="predicted"/>
<keyword evidence="2" id="KW-0560">Oxidoreductase</keyword>
<dbReference type="SUPFAM" id="SSF48113">
    <property type="entry name" value="Heme-dependent peroxidases"/>
    <property type="match status" value="1"/>
</dbReference>
<dbReference type="EMBL" id="KN837187">
    <property type="protein sequence ID" value="KIJ35593.1"/>
    <property type="molecule type" value="Genomic_DNA"/>
</dbReference>
<dbReference type="InterPro" id="IPR001621">
    <property type="entry name" value="Ligninase"/>
</dbReference>
<keyword evidence="1" id="KW-0106">Calcium</keyword>